<dbReference type="InterPro" id="IPR050490">
    <property type="entry name" value="Bact_solute-bd_prot1"/>
</dbReference>
<dbReference type="Pfam" id="PF01547">
    <property type="entry name" value="SBP_bac_1"/>
    <property type="match status" value="1"/>
</dbReference>
<dbReference type="CDD" id="cd14750">
    <property type="entry name" value="PBP2_TMBP"/>
    <property type="match status" value="1"/>
</dbReference>
<evidence type="ECO:0000313" key="5">
    <source>
        <dbReference type="EMBL" id="TVZ05894.1"/>
    </source>
</evidence>
<name>A0A6P2C3D8_9ACTN</name>
<keyword evidence="6" id="KW-1185">Reference proteome</keyword>
<evidence type="ECO:0000256" key="4">
    <source>
        <dbReference type="SAM" id="SignalP"/>
    </source>
</evidence>
<dbReference type="OrthoDB" id="3495561at2"/>
<dbReference type="PANTHER" id="PTHR43649:SF34">
    <property type="entry name" value="ABC TRANSPORTER PERIPLASMIC-BINDING PROTEIN YCJN-RELATED"/>
    <property type="match status" value="1"/>
</dbReference>
<evidence type="ECO:0000256" key="2">
    <source>
        <dbReference type="ARBA" id="ARBA00022448"/>
    </source>
</evidence>
<feature type="chain" id="PRO_5026778581" evidence="4">
    <location>
        <begin position="32"/>
        <end position="424"/>
    </location>
</feature>
<keyword evidence="3 4" id="KW-0732">Signal</keyword>
<dbReference type="PANTHER" id="PTHR43649">
    <property type="entry name" value="ARABINOSE-BINDING PROTEIN-RELATED"/>
    <property type="match status" value="1"/>
</dbReference>
<proteinExistence type="inferred from homology"/>
<comment type="caution">
    <text evidence="5">The sequence shown here is derived from an EMBL/GenBank/DDBJ whole genome shotgun (WGS) entry which is preliminary data.</text>
</comment>
<sequence length="424" mass="45139">MRGRSLRRRAAVISASVLLAGALAACSSASAANAPVRLNYWSFPDNSGAIQQAVDTCGAASGGKYTISYNKLPTDADSQRQQLVRRLAAHDSSMDILGLDVTWEAETAQAGWIEPWTGANKAAAVKDTLPTMLQTATWNGQLYAVPYNTNTQLLWYRSDLVPTPPTTWAQMIADATQLAKEGKPHYIEIQGAQYEGATVWFNSLVASAGGSILNASGTAPSLGAPALKALQTMSTLANSPAVDPSLGVQQEDQNRLAMEGGSAAFELNYPFVYPSMQMDNPQLFKHFKWALYPRVYPNMPSHVTIGGIDLAVSSYSTHPALAEQAILCLRDRSNQILAAVKGGLPPTLMSLYSNPSFIKAYPFAAAIKAALLSASVRPKTPFYQNVSIVISHAVSPANGINPTSTLGQIRGGINNALSDKGLVP</sequence>
<dbReference type="Proteomes" id="UP000460272">
    <property type="component" value="Unassembled WGS sequence"/>
</dbReference>
<dbReference type="InterPro" id="IPR006059">
    <property type="entry name" value="SBP"/>
</dbReference>
<reference evidence="5 6" key="1">
    <citation type="submission" date="2018-11" db="EMBL/GenBank/DDBJ databases">
        <title>Trebonia kvetii gen.nov., sp.nov., a novel acidophilic actinobacterium, and proposal of the new actinobacterial family Treboniaceae fam. nov.</title>
        <authorList>
            <person name="Rapoport D."/>
            <person name="Sagova-Mareckova M."/>
            <person name="Sedlacek I."/>
            <person name="Provaznik J."/>
            <person name="Kralova S."/>
            <person name="Pavlinic D."/>
            <person name="Benes V."/>
            <person name="Kopecky J."/>
        </authorList>
    </citation>
    <scope>NUCLEOTIDE SEQUENCE [LARGE SCALE GENOMIC DNA]</scope>
    <source>
        <strain evidence="5 6">15Tr583</strain>
    </source>
</reference>
<dbReference type="PROSITE" id="PS51257">
    <property type="entry name" value="PROKAR_LIPOPROTEIN"/>
    <property type="match status" value="1"/>
</dbReference>
<organism evidence="5 6">
    <name type="scientific">Trebonia kvetii</name>
    <dbReference type="NCBI Taxonomy" id="2480626"/>
    <lineage>
        <taxon>Bacteria</taxon>
        <taxon>Bacillati</taxon>
        <taxon>Actinomycetota</taxon>
        <taxon>Actinomycetes</taxon>
        <taxon>Streptosporangiales</taxon>
        <taxon>Treboniaceae</taxon>
        <taxon>Trebonia</taxon>
    </lineage>
</organism>
<feature type="signal peptide" evidence="4">
    <location>
        <begin position="1"/>
        <end position="31"/>
    </location>
</feature>
<accession>A0A6P2C3D8</accession>
<evidence type="ECO:0000256" key="3">
    <source>
        <dbReference type="ARBA" id="ARBA00022729"/>
    </source>
</evidence>
<dbReference type="SUPFAM" id="SSF53850">
    <property type="entry name" value="Periplasmic binding protein-like II"/>
    <property type="match status" value="1"/>
</dbReference>
<evidence type="ECO:0000313" key="6">
    <source>
        <dbReference type="Proteomes" id="UP000460272"/>
    </source>
</evidence>
<dbReference type="Gene3D" id="3.40.190.10">
    <property type="entry name" value="Periplasmic binding protein-like II"/>
    <property type="match status" value="2"/>
</dbReference>
<dbReference type="InterPro" id="IPR006311">
    <property type="entry name" value="TAT_signal"/>
</dbReference>
<evidence type="ECO:0000256" key="1">
    <source>
        <dbReference type="ARBA" id="ARBA00008520"/>
    </source>
</evidence>
<keyword evidence="2" id="KW-0813">Transport</keyword>
<gene>
    <name evidence="5" type="ORF">EAS64_14210</name>
</gene>
<dbReference type="EMBL" id="RPFW01000002">
    <property type="protein sequence ID" value="TVZ05894.1"/>
    <property type="molecule type" value="Genomic_DNA"/>
</dbReference>
<protein>
    <submittedName>
        <fullName evidence="5">ABC transporter substrate-binding protein</fullName>
    </submittedName>
</protein>
<dbReference type="AlphaFoldDB" id="A0A6P2C3D8"/>
<dbReference type="PROSITE" id="PS51318">
    <property type="entry name" value="TAT"/>
    <property type="match status" value="1"/>
</dbReference>
<comment type="similarity">
    <text evidence="1">Belongs to the bacterial solute-binding protein 1 family.</text>
</comment>